<keyword evidence="3" id="KW-0472">Membrane</keyword>
<evidence type="ECO:0000259" key="4">
    <source>
        <dbReference type="Pfam" id="PF00149"/>
    </source>
</evidence>
<dbReference type="RefSeq" id="WP_380724660.1">
    <property type="nucleotide sequence ID" value="NZ_JBHTLK010000097.1"/>
</dbReference>
<proteinExistence type="predicted"/>
<keyword evidence="3" id="KW-0812">Transmembrane</keyword>
<evidence type="ECO:0000256" key="3">
    <source>
        <dbReference type="SAM" id="Phobius"/>
    </source>
</evidence>
<dbReference type="Gene3D" id="3.60.21.10">
    <property type="match status" value="1"/>
</dbReference>
<evidence type="ECO:0000313" key="6">
    <source>
        <dbReference type="Proteomes" id="UP001597168"/>
    </source>
</evidence>
<comment type="caution">
    <text evidence="5">The sequence shown here is derived from an EMBL/GenBank/DDBJ whole genome shotgun (WGS) entry which is preliminary data.</text>
</comment>
<keyword evidence="3" id="KW-1133">Transmembrane helix</keyword>
<feature type="transmembrane region" description="Helical" evidence="3">
    <location>
        <begin position="90"/>
        <end position="113"/>
    </location>
</feature>
<dbReference type="Proteomes" id="UP001597168">
    <property type="component" value="Unassembled WGS sequence"/>
</dbReference>
<keyword evidence="6" id="KW-1185">Reference proteome</keyword>
<reference evidence="6" key="1">
    <citation type="journal article" date="2019" name="Int. J. Syst. Evol. Microbiol.">
        <title>The Global Catalogue of Microorganisms (GCM) 10K type strain sequencing project: providing services to taxonomists for standard genome sequencing and annotation.</title>
        <authorList>
            <consortium name="The Broad Institute Genomics Platform"/>
            <consortium name="The Broad Institute Genome Sequencing Center for Infectious Disease"/>
            <person name="Wu L."/>
            <person name="Ma J."/>
        </authorList>
    </citation>
    <scope>NUCLEOTIDE SEQUENCE [LARGE SCALE GENOMIC DNA]</scope>
    <source>
        <strain evidence="6">CCUG 60214</strain>
    </source>
</reference>
<evidence type="ECO:0000256" key="1">
    <source>
        <dbReference type="ARBA" id="ARBA00022723"/>
    </source>
</evidence>
<evidence type="ECO:0000256" key="2">
    <source>
        <dbReference type="ARBA" id="ARBA00022801"/>
    </source>
</evidence>
<name>A0ABW3QWY2_9PSEU</name>
<dbReference type="InterPro" id="IPR004843">
    <property type="entry name" value="Calcineurin-like_PHP"/>
</dbReference>
<feature type="transmembrane region" description="Helical" evidence="3">
    <location>
        <begin position="17"/>
        <end position="35"/>
    </location>
</feature>
<evidence type="ECO:0000313" key="5">
    <source>
        <dbReference type="EMBL" id="MFD1149251.1"/>
    </source>
</evidence>
<protein>
    <submittedName>
        <fullName evidence="5">Metallophosphoesterase</fullName>
    </submittedName>
</protein>
<feature type="domain" description="Calcineurin-like phosphoesterase" evidence="4">
    <location>
        <begin position="165"/>
        <end position="332"/>
    </location>
</feature>
<dbReference type="PANTHER" id="PTHR31302">
    <property type="entry name" value="TRANSMEMBRANE PROTEIN WITH METALLOPHOSPHOESTERASE DOMAIN-RELATED"/>
    <property type="match status" value="1"/>
</dbReference>
<feature type="transmembrane region" description="Helical" evidence="3">
    <location>
        <begin position="119"/>
        <end position="139"/>
    </location>
</feature>
<dbReference type="EMBL" id="JBHTLK010000097">
    <property type="protein sequence ID" value="MFD1149251.1"/>
    <property type="molecule type" value="Genomic_DNA"/>
</dbReference>
<dbReference type="InterPro" id="IPR029052">
    <property type="entry name" value="Metallo-depent_PP-like"/>
</dbReference>
<sequence length="398" mass="43158">MSSTTTAPPRPSARRRVTFTAVMLTVTALLFWVPWTGLLAPGARWPWPVQAVGTAFFVVTSVAFPFLLVRAHGRRHSDRASRIAHLMLGVAWVFFAWTVVTHALRLVLAVAGVENPFRARFIAVLLLVVGLALVAHGSHEARRVPRVKRTDVVLPWLDEAFDGLTIAVLADTHYGAIDRTRWSEGTVAAVNELRPDVVVHVGDIADGTVAQRRGQAAALGDVRAPHRFYVSGNHEYLSNAQAWLDHMAELGWASLHNQHRVLERGDARLVFAGVDDITAAHSGEAGHGADLAAALAGTRPDDPVVLLAHQPSEIPKAVAAGVDLQLSGHTHGGQIWPFHLLVRLQQPVLAGLSRHGERTRLYTSRGAGFWGPPLRVFAPSEISLLTLRAAQRRRGGGS</sequence>
<gene>
    <name evidence="5" type="ORF">ACFQ3T_19130</name>
</gene>
<keyword evidence="2" id="KW-0378">Hydrolase</keyword>
<organism evidence="5 6">
    <name type="scientific">Saccharothrix hoggarensis</name>
    <dbReference type="NCBI Taxonomy" id="913853"/>
    <lineage>
        <taxon>Bacteria</taxon>
        <taxon>Bacillati</taxon>
        <taxon>Actinomycetota</taxon>
        <taxon>Actinomycetes</taxon>
        <taxon>Pseudonocardiales</taxon>
        <taxon>Pseudonocardiaceae</taxon>
        <taxon>Saccharothrix</taxon>
    </lineage>
</organism>
<keyword evidence="1" id="KW-0479">Metal-binding</keyword>
<accession>A0ABW3QWY2</accession>
<dbReference type="SUPFAM" id="SSF56300">
    <property type="entry name" value="Metallo-dependent phosphatases"/>
    <property type="match status" value="1"/>
</dbReference>
<feature type="transmembrane region" description="Helical" evidence="3">
    <location>
        <begin position="47"/>
        <end position="69"/>
    </location>
</feature>
<dbReference type="InterPro" id="IPR051158">
    <property type="entry name" value="Metallophosphoesterase_sf"/>
</dbReference>
<dbReference type="PANTHER" id="PTHR31302:SF31">
    <property type="entry name" value="PHOSPHODIESTERASE YAEI"/>
    <property type="match status" value="1"/>
</dbReference>
<dbReference type="Pfam" id="PF00149">
    <property type="entry name" value="Metallophos"/>
    <property type="match status" value="1"/>
</dbReference>
<dbReference type="CDD" id="cd07385">
    <property type="entry name" value="MPP_YkuE_C"/>
    <property type="match status" value="1"/>
</dbReference>